<name>A0A5C4LF08_9HYPH</name>
<dbReference type="InterPro" id="IPR029016">
    <property type="entry name" value="GAF-like_dom_sf"/>
</dbReference>
<keyword evidence="8" id="KW-1185">Reference proteome</keyword>
<dbReference type="Gene3D" id="3.30.450.40">
    <property type="match status" value="1"/>
</dbReference>
<comment type="caution">
    <text evidence="7">The sequence shown here is derived from an EMBL/GenBank/DDBJ whole genome shotgun (WGS) entry which is preliminary data.</text>
</comment>
<evidence type="ECO:0000256" key="2">
    <source>
        <dbReference type="ARBA" id="ARBA00023125"/>
    </source>
</evidence>
<dbReference type="GO" id="GO:0045892">
    <property type="term" value="P:negative regulation of DNA-templated transcription"/>
    <property type="evidence" value="ECO:0007669"/>
    <property type="project" value="TreeGrafter"/>
</dbReference>
<sequence>MLVQNSLDRSAADAMPTSIPDASTERVSMPSFEPVTAALRVLEVLFALNRLKEASVGDLFRETGLNRPTIVRMLETLIHAGLVARHPSRPVYVTTGRTLELSSGYRKHEEMALAAAPILARLHTALQWPSDVSVFDGDAMVVARTSRGEGGLHFNRRPGYRAPLLGTSLGMAFLAFCDPTTRARALSALAASDDPWNAVVHDPERLEGQLATVRANGYASMNPDYSRTSYNGVASAIGVPVLIGGVAVGSLNLMYLRHALDEADVVARFVAPLRAAAAEIAAALSTMRGG</sequence>
<evidence type="ECO:0000256" key="3">
    <source>
        <dbReference type="ARBA" id="ARBA00023163"/>
    </source>
</evidence>
<evidence type="ECO:0000313" key="8">
    <source>
        <dbReference type="Proteomes" id="UP000305267"/>
    </source>
</evidence>
<dbReference type="Gene3D" id="1.10.10.10">
    <property type="entry name" value="Winged helix-like DNA-binding domain superfamily/Winged helix DNA-binding domain"/>
    <property type="match status" value="1"/>
</dbReference>
<dbReference type="PROSITE" id="PS51078">
    <property type="entry name" value="ICLR_ED"/>
    <property type="match status" value="1"/>
</dbReference>
<dbReference type="Proteomes" id="UP000305267">
    <property type="component" value="Unassembled WGS sequence"/>
</dbReference>
<dbReference type="AlphaFoldDB" id="A0A5C4LF08"/>
<evidence type="ECO:0000313" key="7">
    <source>
        <dbReference type="EMBL" id="TNC11626.1"/>
    </source>
</evidence>
<dbReference type="InterPro" id="IPR014757">
    <property type="entry name" value="Tscrpt_reg_IclR_C"/>
</dbReference>
<keyword evidence="2" id="KW-0238">DNA-binding</keyword>
<evidence type="ECO:0000256" key="4">
    <source>
        <dbReference type="SAM" id="MobiDB-lite"/>
    </source>
</evidence>
<dbReference type="SMART" id="SM00346">
    <property type="entry name" value="HTH_ICLR"/>
    <property type="match status" value="1"/>
</dbReference>
<proteinExistence type="predicted"/>
<dbReference type="EMBL" id="VDDA01000008">
    <property type="protein sequence ID" value="TNC11626.1"/>
    <property type="molecule type" value="Genomic_DNA"/>
</dbReference>
<dbReference type="InterPro" id="IPR005471">
    <property type="entry name" value="Tscrpt_reg_IclR_N"/>
</dbReference>
<dbReference type="PANTHER" id="PTHR30136">
    <property type="entry name" value="HELIX-TURN-HELIX TRANSCRIPTIONAL REGULATOR, ICLR FAMILY"/>
    <property type="match status" value="1"/>
</dbReference>
<feature type="domain" description="HTH iclR-type" evidence="5">
    <location>
        <begin position="32"/>
        <end position="96"/>
    </location>
</feature>
<dbReference type="GO" id="GO:0003677">
    <property type="term" value="F:DNA binding"/>
    <property type="evidence" value="ECO:0007669"/>
    <property type="project" value="UniProtKB-KW"/>
</dbReference>
<evidence type="ECO:0000259" key="6">
    <source>
        <dbReference type="PROSITE" id="PS51078"/>
    </source>
</evidence>
<evidence type="ECO:0000256" key="1">
    <source>
        <dbReference type="ARBA" id="ARBA00023015"/>
    </source>
</evidence>
<keyword evidence="3" id="KW-0804">Transcription</keyword>
<evidence type="ECO:0000259" key="5">
    <source>
        <dbReference type="PROSITE" id="PS51077"/>
    </source>
</evidence>
<dbReference type="Pfam" id="PF09339">
    <property type="entry name" value="HTH_IclR"/>
    <property type="match status" value="1"/>
</dbReference>
<feature type="region of interest" description="Disordered" evidence="4">
    <location>
        <begin position="1"/>
        <end position="25"/>
    </location>
</feature>
<dbReference type="InterPro" id="IPR036388">
    <property type="entry name" value="WH-like_DNA-bd_sf"/>
</dbReference>
<dbReference type="PROSITE" id="PS51077">
    <property type="entry name" value="HTH_ICLR"/>
    <property type="match status" value="1"/>
</dbReference>
<dbReference type="Pfam" id="PF01614">
    <property type="entry name" value="IclR_C"/>
    <property type="match status" value="1"/>
</dbReference>
<feature type="domain" description="IclR-ED" evidence="6">
    <location>
        <begin position="97"/>
        <end position="286"/>
    </location>
</feature>
<reference evidence="7 8" key="1">
    <citation type="submission" date="2019-06" db="EMBL/GenBank/DDBJ databases">
        <title>Genome of Methylobacterium sp. 17Sr1-39.</title>
        <authorList>
            <person name="Seo T."/>
        </authorList>
    </citation>
    <scope>NUCLEOTIDE SEQUENCE [LARGE SCALE GENOMIC DNA]</scope>
    <source>
        <strain evidence="7 8">17Sr1-39</strain>
    </source>
</reference>
<dbReference type="PANTHER" id="PTHR30136:SF23">
    <property type="entry name" value="DNA-BINDING TRANSCRIPTIONAL ACTIVATOR MHPR"/>
    <property type="match status" value="1"/>
</dbReference>
<accession>A0A5C4LF08</accession>
<organism evidence="7 8">
    <name type="scientific">Methylobacterium terricola</name>
    <dbReference type="NCBI Taxonomy" id="2583531"/>
    <lineage>
        <taxon>Bacteria</taxon>
        <taxon>Pseudomonadati</taxon>
        <taxon>Pseudomonadota</taxon>
        <taxon>Alphaproteobacteria</taxon>
        <taxon>Hyphomicrobiales</taxon>
        <taxon>Methylobacteriaceae</taxon>
        <taxon>Methylobacterium</taxon>
    </lineage>
</organism>
<dbReference type="SUPFAM" id="SSF55781">
    <property type="entry name" value="GAF domain-like"/>
    <property type="match status" value="1"/>
</dbReference>
<dbReference type="GO" id="GO:0003700">
    <property type="term" value="F:DNA-binding transcription factor activity"/>
    <property type="evidence" value="ECO:0007669"/>
    <property type="project" value="TreeGrafter"/>
</dbReference>
<protein>
    <submittedName>
        <fullName evidence="7">MarR family transcriptional regulator</fullName>
    </submittedName>
</protein>
<dbReference type="InterPro" id="IPR036390">
    <property type="entry name" value="WH_DNA-bd_sf"/>
</dbReference>
<gene>
    <name evidence="7" type="ORF">FF100_18425</name>
</gene>
<keyword evidence="1" id="KW-0805">Transcription regulation</keyword>
<dbReference type="InterPro" id="IPR050707">
    <property type="entry name" value="HTH_MetabolicPath_Reg"/>
</dbReference>
<dbReference type="SUPFAM" id="SSF46785">
    <property type="entry name" value="Winged helix' DNA-binding domain"/>
    <property type="match status" value="1"/>
</dbReference>